<dbReference type="InterPro" id="IPR002048">
    <property type="entry name" value="EF_hand_dom"/>
</dbReference>
<evidence type="ECO:0000313" key="3">
    <source>
        <dbReference type="Proteomes" id="UP001488805"/>
    </source>
</evidence>
<dbReference type="AlphaFoldDB" id="A0AAW1G0P1"/>
<dbReference type="GO" id="GO:0030496">
    <property type="term" value="C:midbody"/>
    <property type="evidence" value="ECO:0007669"/>
    <property type="project" value="TreeGrafter"/>
</dbReference>
<dbReference type="InterPro" id="IPR051977">
    <property type="entry name" value="Rab11-interacting_regulator"/>
</dbReference>
<proteinExistence type="predicted"/>
<evidence type="ECO:0000259" key="1">
    <source>
        <dbReference type="PROSITE" id="PS50222"/>
    </source>
</evidence>
<organism evidence="2 3">
    <name type="scientific">Zoarces viviparus</name>
    <name type="common">Viviparous eelpout</name>
    <name type="synonym">Blennius viviparus</name>
    <dbReference type="NCBI Taxonomy" id="48416"/>
    <lineage>
        <taxon>Eukaryota</taxon>
        <taxon>Metazoa</taxon>
        <taxon>Chordata</taxon>
        <taxon>Craniata</taxon>
        <taxon>Vertebrata</taxon>
        <taxon>Euteleostomi</taxon>
        <taxon>Actinopterygii</taxon>
        <taxon>Neopterygii</taxon>
        <taxon>Teleostei</taxon>
        <taxon>Neoteleostei</taxon>
        <taxon>Acanthomorphata</taxon>
        <taxon>Eupercaria</taxon>
        <taxon>Perciformes</taxon>
        <taxon>Cottioidei</taxon>
        <taxon>Zoarcales</taxon>
        <taxon>Zoarcidae</taxon>
        <taxon>Zoarcinae</taxon>
        <taxon>Zoarces</taxon>
    </lineage>
</organism>
<dbReference type="PANTHER" id="PTHR15726">
    <property type="entry name" value="RAB11-FAMILY INTERACTING PROTEIN"/>
    <property type="match status" value="1"/>
</dbReference>
<keyword evidence="3" id="KW-1185">Reference proteome</keyword>
<dbReference type="PANTHER" id="PTHR15726:SF5">
    <property type="entry name" value="RAB11 FAMILY-INTERACTING PROTEIN 4"/>
    <property type="match status" value="1"/>
</dbReference>
<evidence type="ECO:0000313" key="2">
    <source>
        <dbReference type="EMBL" id="KAK9540040.1"/>
    </source>
</evidence>
<dbReference type="GO" id="GO:0030139">
    <property type="term" value="C:endocytic vesicle"/>
    <property type="evidence" value="ECO:0007669"/>
    <property type="project" value="TreeGrafter"/>
</dbReference>
<dbReference type="Proteomes" id="UP001488805">
    <property type="component" value="Unassembled WGS sequence"/>
</dbReference>
<dbReference type="GO" id="GO:0055038">
    <property type="term" value="C:recycling endosome membrane"/>
    <property type="evidence" value="ECO:0007669"/>
    <property type="project" value="TreeGrafter"/>
</dbReference>
<accession>A0AAW1G0P1</accession>
<dbReference type="GO" id="GO:0005509">
    <property type="term" value="F:calcium ion binding"/>
    <property type="evidence" value="ECO:0007669"/>
    <property type="project" value="InterPro"/>
</dbReference>
<feature type="domain" description="EF-hand" evidence="1">
    <location>
        <begin position="14"/>
        <end position="49"/>
    </location>
</feature>
<protein>
    <recommendedName>
        <fullName evidence="1">EF-hand domain-containing protein</fullName>
    </recommendedName>
</protein>
<dbReference type="InterPro" id="IPR011992">
    <property type="entry name" value="EF-hand-dom_pair"/>
</dbReference>
<dbReference type="EMBL" id="JBCEZU010000013">
    <property type="protein sequence ID" value="KAK9540040.1"/>
    <property type="molecule type" value="Genomic_DNA"/>
</dbReference>
<dbReference type="GO" id="GO:0032456">
    <property type="term" value="P:endocytic recycling"/>
    <property type="evidence" value="ECO:0007669"/>
    <property type="project" value="TreeGrafter"/>
</dbReference>
<dbReference type="GO" id="GO:0032465">
    <property type="term" value="P:regulation of cytokinesis"/>
    <property type="evidence" value="ECO:0007669"/>
    <property type="project" value="TreeGrafter"/>
</dbReference>
<reference evidence="2 3" key="1">
    <citation type="journal article" date="2024" name="Genome Biol. Evol.">
        <title>Chromosome-level genome assembly of the viviparous eelpout Zoarces viviparus.</title>
        <authorList>
            <person name="Fuhrmann N."/>
            <person name="Brasseur M.V."/>
            <person name="Bakowski C.E."/>
            <person name="Podsiadlowski L."/>
            <person name="Prost S."/>
            <person name="Krehenwinkel H."/>
            <person name="Mayer C."/>
        </authorList>
    </citation>
    <scope>NUCLEOTIDE SEQUENCE [LARGE SCALE GENOMIC DNA]</scope>
    <source>
        <strain evidence="2">NO-MEL_2022_Ind0_liver</strain>
    </source>
</reference>
<dbReference type="Pfam" id="PF13499">
    <property type="entry name" value="EF-hand_7"/>
    <property type="match status" value="1"/>
</dbReference>
<dbReference type="GO" id="GO:0032154">
    <property type="term" value="C:cleavage furrow"/>
    <property type="evidence" value="ECO:0007669"/>
    <property type="project" value="TreeGrafter"/>
</dbReference>
<comment type="caution">
    <text evidence="2">The sequence shown here is derived from an EMBL/GenBank/DDBJ whole genome shotgun (WGS) entry which is preliminary data.</text>
</comment>
<dbReference type="Gene3D" id="1.10.238.10">
    <property type="entry name" value="EF-hand"/>
    <property type="match status" value="1"/>
</dbReference>
<gene>
    <name evidence="2" type="ORF">VZT92_002514</name>
</gene>
<sequence>MDEDFAPEPERLRTFVRKLREVFDACDEDSDGFIRPEHFVQLGSQFGRAEQVKKLARCLDPDSRGRIDFKDFCHGVFTMKGYVGVVTKKSGAQFITGSYEAAKSCYRVSF</sequence>
<dbReference type="SMART" id="SM00054">
    <property type="entry name" value="EFh"/>
    <property type="match status" value="2"/>
</dbReference>
<name>A0AAW1G0P1_ZOAVI</name>
<dbReference type="PROSITE" id="PS50222">
    <property type="entry name" value="EF_HAND_2"/>
    <property type="match status" value="1"/>
</dbReference>
<dbReference type="SUPFAM" id="SSF47473">
    <property type="entry name" value="EF-hand"/>
    <property type="match status" value="1"/>
</dbReference>